<dbReference type="GO" id="GO:0003677">
    <property type="term" value="F:DNA binding"/>
    <property type="evidence" value="ECO:0007669"/>
    <property type="project" value="UniProtKB-UniRule"/>
</dbReference>
<feature type="DNA-binding region" description="OmpR/PhoB-type" evidence="5">
    <location>
        <begin position="1"/>
        <end position="104"/>
    </location>
</feature>
<comment type="similarity">
    <text evidence="1">Belongs to the AfsR/DnrI/RedD regulatory family.</text>
</comment>
<name>A0A285KBE8_9ACTN</name>
<feature type="region of interest" description="Disordered" evidence="6">
    <location>
        <begin position="627"/>
        <end position="653"/>
    </location>
</feature>
<keyword evidence="2" id="KW-0805">Transcription regulation</keyword>
<dbReference type="SUPFAM" id="SSF52540">
    <property type="entry name" value="P-loop containing nucleoside triphosphate hydrolases"/>
    <property type="match status" value="1"/>
</dbReference>
<dbReference type="PROSITE" id="PS51755">
    <property type="entry name" value="OMPR_PHOB"/>
    <property type="match status" value="1"/>
</dbReference>
<dbReference type="CDD" id="cd15831">
    <property type="entry name" value="BTAD"/>
    <property type="match status" value="1"/>
</dbReference>
<evidence type="ECO:0000256" key="1">
    <source>
        <dbReference type="ARBA" id="ARBA00005820"/>
    </source>
</evidence>
<dbReference type="InterPro" id="IPR011990">
    <property type="entry name" value="TPR-like_helical_dom_sf"/>
</dbReference>
<dbReference type="Pfam" id="PF00486">
    <property type="entry name" value="Trans_reg_C"/>
    <property type="match status" value="1"/>
</dbReference>
<dbReference type="Gene3D" id="1.25.40.10">
    <property type="entry name" value="Tetratricopeptide repeat domain"/>
    <property type="match status" value="1"/>
</dbReference>
<keyword evidence="4" id="KW-0804">Transcription</keyword>
<dbReference type="SMART" id="SM00862">
    <property type="entry name" value="Trans_reg_C"/>
    <property type="match status" value="1"/>
</dbReference>
<dbReference type="Proteomes" id="UP000219612">
    <property type="component" value="Unassembled WGS sequence"/>
</dbReference>
<dbReference type="GO" id="GO:0000160">
    <property type="term" value="P:phosphorelay signal transduction system"/>
    <property type="evidence" value="ECO:0007669"/>
    <property type="project" value="InterPro"/>
</dbReference>
<keyword evidence="3 5" id="KW-0238">DNA-binding</keyword>
<sequence length="735" mass="78176">MPDDPDVLRLRILGPLRVLRGGDEVDAGPRQQRCLLAVLLALHDRPVSLTELIGMLWGDDAPATAANVVHKYIGALRRLLEPGLPARATGSRVLRDGNGYRLSAGPGELDLIEFRALVAEARRESDLDRYVEALALWHGPAGGDLGDSAAATAVFAGLHGEFLDAVSAAAFLAIERGKPDAVLSPLRQAASTNEFNEAVHASLIAVLAAAGHRAEALGTYQSIRARLHDDLGLDPGPDLRRAQLEVLTETEPRVIGQPAQLPPDLALFTGRDSELGLLRRLTSEGAAGGPLVVALDGMAGVGKSTLAVHFAHGAAGRFPDGQLYLDLRGHQEESLPPADAVVALLHGLGVAAADIPASFEAQVGAYRSLTAGKRILVLLDNARDAEQVRPLLPAAAGSLVLVTSRRPLITLAALHGARQLHLDPPDPAAARELLRRRLAAAPNRIAAKDDAESAALEEILDSCGRLPLALSILAARLGARPGLTLATVAAELRNSESRLDAFPRGENGDPRNAFIWSYRQLSPGAARMFRLFSVPLADGVSAGACAALAGEPLAAARDELAELTEAALLIEDDQGRFTAHVLIRAYAAELFRAVETEAERRDAVGRMLQYYLYSSLAARAALGLPDRDEPAPVLPPPPPGLVPESPGSPDEARQWFSTEHPILREAIRWSADLGYGIEPWQLAAAVQPYLRMRGYFHDAEDVVRTALAAARDRGDRDGEARMLRARAGARSALDG</sequence>
<evidence type="ECO:0000256" key="2">
    <source>
        <dbReference type="ARBA" id="ARBA00023015"/>
    </source>
</evidence>
<evidence type="ECO:0000256" key="4">
    <source>
        <dbReference type="ARBA" id="ARBA00023163"/>
    </source>
</evidence>
<dbReference type="SUPFAM" id="SSF48452">
    <property type="entry name" value="TPR-like"/>
    <property type="match status" value="1"/>
</dbReference>
<dbReference type="InterPro" id="IPR016032">
    <property type="entry name" value="Sig_transdc_resp-reg_C-effctor"/>
</dbReference>
<gene>
    <name evidence="8" type="ORF">SAMN05421748_13637</name>
</gene>
<dbReference type="Pfam" id="PF03704">
    <property type="entry name" value="BTAD"/>
    <property type="match status" value="1"/>
</dbReference>
<evidence type="ECO:0000313" key="9">
    <source>
        <dbReference type="Proteomes" id="UP000219612"/>
    </source>
</evidence>
<evidence type="ECO:0000256" key="5">
    <source>
        <dbReference type="PROSITE-ProRule" id="PRU01091"/>
    </source>
</evidence>
<dbReference type="SUPFAM" id="SSF46894">
    <property type="entry name" value="C-terminal effector domain of the bipartite response regulators"/>
    <property type="match status" value="1"/>
</dbReference>
<evidence type="ECO:0000256" key="3">
    <source>
        <dbReference type="ARBA" id="ARBA00023125"/>
    </source>
</evidence>
<evidence type="ECO:0000259" key="7">
    <source>
        <dbReference type="PROSITE" id="PS51755"/>
    </source>
</evidence>
<feature type="compositionally biased region" description="Pro residues" evidence="6">
    <location>
        <begin position="632"/>
        <end position="641"/>
    </location>
</feature>
<organism evidence="8 9">
    <name type="scientific">Paractinoplanes atraurantiacus</name>
    <dbReference type="NCBI Taxonomy" id="1036182"/>
    <lineage>
        <taxon>Bacteria</taxon>
        <taxon>Bacillati</taxon>
        <taxon>Actinomycetota</taxon>
        <taxon>Actinomycetes</taxon>
        <taxon>Micromonosporales</taxon>
        <taxon>Micromonosporaceae</taxon>
        <taxon>Paractinoplanes</taxon>
    </lineage>
</organism>
<dbReference type="GO" id="GO:0043531">
    <property type="term" value="F:ADP binding"/>
    <property type="evidence" value="ECO:0007669"/>
    <property type="project" value="InterPro"/>
</dbReference>
<feature type="domain" description="OmpR/PhoB-type" evidence="7">
    <location>
        <begin position="1"/>
        <end position="104"/>
    </location>
</feature>
<reference evidence="8 9" key="1">
    <citation type="submission" date="2017-09" db="EMBL/GenBank/DDBJ databases">
        <authorList>
            <person name="Ehlers B."/>
            <person name="Leendertz F.H."/>
        </authorList>
    </citation>
    <scope>NUCLEOTIDE SEQUENCE [LARGE SCALE GENOMIC DNA]</scope>
    <source>
        <strain evidence="8 9">CGMCC 4.6857</strain>
    </source>
</reference>
<dbReference type="AlphaFoldDB" id="A0A285KBE8"/>
<dbReference type="InterPro" id="IPR051677">
    <property type="entry name" value="AfsR-DnrI-RedD_regulator"/>
</dbReference>
<proteinExistence type="inferred from homology"/>
<dbReference type="InterPro" id="IPR036388">
    <property type="entry name" value="WH-like_DNA-bd_sf"/>
</dbReference>
<evidence type="ECO:0000313" key="8">
    <source>
        <dbReference type="EMBL" id="SNY69888.1"/>
    </source>
</evidence>
<dbReference type="PANTHER" id="PTHR35807:SF1">
    <property type="entry name" value="TRANSCRIPTIONAL REGULATOR REDD"/>
    <property type="match status" value="1"/>
</dbReference>
<protein>
    <submittedName>
        <fullName evidence="8">DNA-binding transcriptional activator of the SARP family</fullName>
    </submittedName>
</protein>
<dbReference type="OrthoDB" id="7628974at2"/>
<dbReference type="Gene3D" id="3.40.50.300">
    <property type="entry name" value="P-loop containing nucleotide triphosphate hydrolases"/>
    <property type="match status" value="1"/>
</dbReference>
<dbReference type="Gene3D" id="1.10.10.10">
    <property type="entry name" value="Winged helix-like DNA-binding domain superfamily/Winged helix DNA-binding domain"/>
    <property type="match status" value="1"/>
</dbReference>
<evidence type="ECO:0000256" key="6">
    <source>
        <dbReference type="SAM" id="MobiDB-lite"/>
    </source>
</evidence>
<dbReference type="InterPro" id="IPR001867">
    <property type="entry name" value="OmpR/PhoB-type_DNA-bd"/>
</dbReference>
<dbReference type="InterPro" id="IPR027417">
    <property type="entry name" value="P-loop_NTPase"/>
</dbReference>
<dbReference type="InterPro" id="IPR005158">
    <property type="entry name" value="BTAD"/>
</dbReference>
<dbReference type="EMBL" id="OBDY01000036">
    <property type="protein sequence ID" value="SNY69888.1"/>
    <property type="molecule type" value="Genomic_DNA"/>
</dbReference>
<dbReference type="PRINTS" id="PR00364">
    <property type="entry name" value="DISEASERSIST"/>
</dbReference>
<accession>A0A285KBE8</accession>
<dbReference type="RefSeq" id="WP_097328296.1">
    <property type="nucleotide sequence ID" value="NZ_OBDY01000036.1"/>
</dbReference>
<dbReference type="SMART" id="SM01043">
    <property type="entry name" value="BTAD"/>
    <property type="match status" value="1"/>
</dbReference>
<dbReference type="PANTHER" id="PTHR35807">
    <property type="entry name" value="TRANSCRIPTIONAL REGULATOR REDD-RELATED"/>
    <property type="match status" value="1"/>
</dbReference>
<dbReference type="GO" id="GO:0006355">
    <property type="term" value="P:regulation of DNA-templated transcription"/>
    <property type="evidence" value="ECO:0007669"/>
    <property type="project" value="InterPro"/>
</dbReference>
<keyword evidence="9" id="KW-1185">Reference proteome</keyword>